<evidence type="ECO:0000256" key="2">
    <source>
        <dbReference type="SAM" id="SignalP"/>
    </source>
</evidence>
<feature type="signal peptide" evidence="2">
    <location>
        <begin position="1"/>
        <end position="22"/>
    </location>
</feature>
<feature type="chain" id="PRO_5038634014" description="YusW-like protein" evidence="2">
    <location>
        <begin position="23"/>
        <end position="166"/>
    </location>
</feature>
<feature type="compositionally biased region" description="Polar residues" evidence="1">
    <location>
        <begin position="50"/>
        <end position="61"/>
    </location>
</feature>
<name>A0A7C8KRF1_9BACI</name>
<keyword evidence="4" id="KW-1185">Reference proteome</keyword>
<feature type="region of interest" description="Disordered" evidence="1">
    <location>
        <begin position="30"/>
        <end position="62"/>
    </location>
</feature>
<evidence type="ECO:0000313" key="3">
    <source>
        <dbReference type="EMBL" id="KAB8130314.1"/>
    </source>
</evidence>
<evidence type="ECO:0008006" key="5">
    <source>
        <dbReference type="Google" id="ProtNLM"/>
    </source>
</evidence>
<dbReference type="Proteomes" id="UP000480246">
    <property type="component" value="Unassembled WGS sequence"/>
</dbReference>
<protein>
    <recommendedName>
        <fullName evidence="5">YusW-like protein</fullName>
    </recommendedName>
</protein>
<organism evidence="3 4">
    <name type="scientific">Gracilibacillus oryzae</name>
    <dbReference type="NCBI Taxonomy" id="1672701"/>
    <lineage>
        <taxon>Bacteria</taxon>
        <taxon>Bacillati</taxon>
        <taxon>Bacillota</taxon>
        <taxon>Bacilli</taxon>
        <taxon>Bacillales</taxon>
        <taxon>Bacillaceae</taxon>
        <taxon>Gracilibacillus</taxon>
    </lineage>
</organism>
<reference evidence="3 4" key="1">
    <citation type="submission" date="2019-10" db="EMBL/GenBank/DDBJ databases">
        <title>Gracilibacillus sp. nov. isolated from rice seeds.</title>
        <authorList>
            <person name="He S."/>
        </authorList>
    </citation>
    <scope>NUCLEOTIDE SEQUENCE [LARGE SCALE GENOMIC DNA]</scope>
    <source>
        <strain evidence="3 4">TD8</strain>
    </source>
</reference>
<proteinExistence type="predicted"/>
<comment type="caution">
    <text evidence="3">The sequence shown here is derived from an EMBL/GenBank/DDBJ whole genome shotgun (WGS) entry which is preliminary data.</text>
</comment>
<dbReference type="Pfam" id="PF14039">
    <property type="entry name" value="YusW"/>
    <property type="match status" value="1"/>
</dbReference>
<sequence>MQMRKRLLWLGSLIILSVLLVACGDNDEVENPPQNATNDEQQQTNDNNTSPNEDTNANTDTGYGFTKFDLDADYTDTNDALEVDYDNEQDDNMEASYRDQSQDIDLAGDAAIEELDSIFTSFEFDENTSDEEVLNAVTEAFSIPSDAQNIELEIEFDSGTEKEYRM</sequence>
<dbReference type="EMBL" id="WEID01000071">
    <property type="protein sequence ID" value="KAB8130314.1"/>
    <property type="molecule type" value="Genomic_DNA"/>
</dbReference>
<dbReference type="PROSITE" id="PS51257">
    <property type="entry name" value="PROKAR_LIPOPROTEIN"/>
    <property type="match status" value="1"/>
</dbReference>
<keyword evidence="2" id="KW-0732">Signal</keyword>
<gene>
    <name evidence="3" type="ORF">F9U64_14415</name>
</gene>
<dbReference type="OrthoDB" id="2452750at2"/>
<evidence type="ECO:0000313" key="4">
    <source>
        <dbReference type="Proteomes" id="UP000480246"/>
    </source>
</evidence>
<accession>A0A7C8KRF1</accession>
<evidence type="ECO:0000256" key="1">
    <source>
        <dbReference type="SAM" id="MobiDB-lite"/>
    </source>
</evidence>
<dbReference type="InterPro" id="IPR025623">
    <property type="entry name" value="YusW"/>
</dbReference>
<dbReference type="AlphaFoldDB" id="A0A7C8KRF1"/>
<feature type="compositionally biased region" description="Low complexity" evidence="1">
    <location>
        <begin position="34"/>
        <end position="49"/>
    </location>
</feature>